<protein>
    <recommendedName>
        <fullName evidence="4">Phosphate-binding protein</fullName>
    </recommendedName>
</protein>
<dbReference type="PANTHER" id="PTHR30570:SF6">
    <property type="entry name" value="PHOSPHATE-BINDING PROTEIN PSTS"/>
    <property type="match status" value="1"/>
</dbReference>
<dbReference type="NCBIfam" id="TIGR02136">
    <property type="entry name" value="ptsS_2"/>
    <property type="match status" value="1"/>
</dbReference>
<sequence>MRQHIKDRKDMVYRWVARFLSMTTLMTLLLSVALVQTGLAAEGVDAGLPSYKKVSGVSGSINSVGSDTMNNLMTLWCEGFSKHYPNVKCQIEGKGSSTAPPALIGATAQIGPMSRAMKSSESDEFEKKFGYKPTQIKSALDSLAIYVSKDNPIEGLTIEQSDAIFSKTRKCGDSKDIKTWGQLGLTGDWTNRPISIYGRNSASGTYAFFKEHAMCKGDFKDTVKEQPGSASVVQGITEDRYAIGYSGIGYKTSGVRALPLASKKGEAYKEPSYKNVIDGSYPLARFLYIYVNKAPKKPLDPLIGEFIRYILSAEGQKVVVKDGYDPLPAKMVDAQLKALE</sequence>
<evidence type="ECO:0000313" key="7">
    <source>
        <dbReference type="Proteomes" id="UP000033423"/>
    </source>
</evidence>
<dbReference type="AlphaFoldDB" id="A0A0F3GQY2"/>
<comment type="caution">
    <text evidence="6">The sequence shown here is derived from an EMBL/GenBank/DDBJ whole genome shotgun (WGS) entry which is preliminary data.</text>
</comment>
<dbReference type="Gene3D" id="3.40.190.10">
    <property type="entry name" value="Periplasmic binding protein-like II"/>
    <property type="match status" value="2"/>
</dbReference>
<evidence type="ECO:0000256" key="2">
    <source>
        <dbReference type="ARBA" id="ARBA00022448"/>
    </source>
</evidence>
<dbReference type="PATRIC" id="fig|29290.4.peg.4646"/>
<dbReference type="InterPro" id="IPR050811">
    <property type="entry name" value="Phosphate_ABC_transporter"/>
</dbReference>
<reference evidence="6 7" key="1">
    <citation type="submission" date="2015-02" db="EMBL/GenBank/DDBJ databases">
        <title>Single-cell genomics of uncultivated deep-branching MTB reveals a conserved set of magnetosome genes.</title>
        <authorList>
            <person name="Kolinko S."/>
            <person name="Richter M."/>
            <person name="Glockner F.O."/>
            <person name="Brachmann A."/>
            <person name="Schuler D."/>
        </authorList>
    </citation>
    <scope>NUCLEOTIDE SEQUENCE [LARGE SCALE GENOMIC DNA]</scope>
    <source>
        <strain evidence="6">TM-1</strain>
    </source>
</reference>
<dbReference type="EMBL" id="LACI01001529">
    <property type="protein sequence ID" value="KJU84320.1"/>
    <property type="molecule type" value="Genomic_DNA"/>
</dbReference>
<accession>A0A0F3GQY2</accession>
<evidence type="ECO:0000256" key="3">
    <source>
        <dbReference type="ARBA" id="ARBA00022729"/>
    </source>
</evidence>
<evidence type="ECO:0000313" key="6">
    <source>
        <dbReference type="EMBL" id="KJU84320.1"/>
    </source>
</evidence>
<dbReference type="Proteomes" id="UP000033423">
    <property type="component" value="Unassembled WGS sequence"/>
</dbReference>
<name>A0A0F3GQY2_9BACT</name>
<keyword evidence="3" id="KW-0732">Signal</keyword>
<dbReference type="InterPro" id="IPR011862">
    <property type="entry name" value="Phos-bd"/>
</dbReference>
<keyword evidence="2 4" id="KW-0813">Transport</keyword>
<keyword evidence="7" id="KW-1185">Reference proteome</keyword>
<feature type="domain" description="PBP" evidence="5">
    <location>
        <begin position="57"/>
        <end position="314"/>
    </location>
</feature>
<dbReference type="SUPFAM" id="SSF53850">
    <property type="entry name" value="Periplasmic binding protein-like II"/>
    <property type="match status" value="1"/>
</dbReference>
<organism evidence="6 7">
    <name type="scientific">Candidatus Magnetobacterium bavaricum</name>
    <dbReference type="NCBI Taxonomy" id="29290"/>
    <lineage>
        <taxon>Bacteria</taxon>
        <taxon>Pseudomonadati</taxon>
        <taxon>Nitrospirota</taxon>
        <taxon>Thermodesulfovibrionia</taxon>
        <taxon>Thermodesulfovibrionales</taxon>
        <taxon>Candidatus Magnetobacteriaceae</taxon>
        <taxon>Candidatus Magnetobacterium</taxon>
    </lineage>
</organism>
<evidence type="ECO:0000256" key="1">
    <source>
        <dbReference type="ARBA" id="ARBA00008725"/>
    </source>
</evidence>
<proteinExistence type="inferred from homology"/>
<dbReference type="PANTHER" id="PTHR30570">
    <property type="entry name" value="PERIPLASMIC PHOSPHATE BINDING COMPONENT OF PHOSPHATE ABC TRANSPORTER"/>
    <property type="match status" value="1"/>
</dbReference>
<comment type="similarity">
    <text evidence="1 4">Belongs to the PstS family.</text>
</comment>
<gene>
    <name evidence="6" type="ORF">MBAV_003487</name>
</gene>
<evidence type="ECO:0000259" key="5">
    <source>
        <dbReference type="Pfam" id="PF12849"/>
    </source>
</evidence>
<dbReference type="CDD" id="cd13566">
    <property type="entry name" value="PBP2_phosphate"/>
    <property type="match status" value="1"/>
</dbReference>
<keyword evidence="4" id="KW-0592">Phosphate transport</keyword>
<dbReference type="GO" id="GO:0042301">
    <property type="term" value="F:phosphate ion binding"/>
    <property type="evidence" value="ECO:0007669"/>
    <property type="project" value="UniProtKB-UniRule"/>
</dbReference>
<dbReference type="Pfam" id="PF12849">
    <property type="entry name" value="PBP_like_2"/>
    <property type="match status" value="1"/>
</dbReference>
<comment type="function">
    <text evidence="4">Involved in the system for phosphate transport across the cytoplasmic membrane.</text>
</comment>
<dbReference type="GO" id="GO:0006817">
    <property type="term" value="P:phosphate ion transport"/>
    <property type="evidence" value="ECO:0007669"/>
    <property type="project" value="UniProtKB-UniRule"/>
</dbReference>
<evidence type="ECO:0000256" key="4">
    <source>
        <dbReference type="RuleBase" id="RU367119"/>
    </source>
</evidence>
<dbReference type="InterPro" id="IPR024370">
    <property type="entry name" value="PBP_domain"/>
</dbReference>